<comment type="caution">
    <text evidence="1">The sequence shown here is derived from an EMBL/GenBank/DDBJ whole genome shotgun (WGS) entry which is preliminary data.</text>
</comment>
<protein>
    <submittedName>
        <fullName evidence="1">Uncharacterized protein</fullName>
    </submittedName>
</protein>
<dbReference type="AlphaFoldDB" id="A0AAE0Z420"/>
<evidence type="ECO:0000313" key="1">
    <source>
        <dbReference type="EMBL" id="KAK3762382.1"/>
    </source>
</evidence>
<name>A0AAE0Z420_9GAST</name>
<evidence type="ECO:0000313" key="2">
    <source>
        <dbReference type="Proteomes" id="UP001283361"/>
    </source>
</evidence>
<dbReference type="Proteomes" id="UP001283361">
    <property type="component" value="Unassembled WGS sequence"/>
</dbReference>
<accession>A0AAE0Z420</accession>
<keyword evidence="2" id="KW-1185">Reference proteome</keyword>
<gene>
    <name evidence="1" type="ORF">RRG08_031964</name>
</gene>
<reference evidence="1" key="1">
    <citation type="journal article" date="2023" name="G3 (Bethesda)">
        <title>A reference genome for the long-term kleptoplast-retaining sea slug Elysia crispata morphotype clarki.</title>
        <authorList>
            <person name="Eastman K.E."/>
            <person name="Pendleton A.L."/>
            <person name="Shaikh M.A."/>
            <person name="Suttiyut T."/>
            <person name="Ogas R."/>
            <person name="Tomko P."/>
            <person name="Gavelis G."/>
            <person name="Widhalm J.R."/>
            <person name="Wisecaver J.H."/>
        </authorList>
    </citation>
    <scope>NUCLEOTIDE SEQUENCE</scope>
    <source>
        <strain evidence="1">ECLA1</strain>
    </source>
</reference>
<proteinExistence type="predicted"/>
<dbReference type="EMBL" id="JAWDGP010004715">
    <property type="protein sequence ID" value="KAK3762382.1"/>
    <property type="molecule type" value="Genomic_DNA"/>
</dbReference>
<organism evidence="1 2">
    <name type="scientific">Elysia crispata</name>
    <name type="common">lettuce slug</name>
    <dbReference type="NCBI Taxonomy" id="231223"/>
    <lineage>
        <taxon>Eukaryota</taxon>
        <taxon>Metazoa</taxon>
        <taxon>Spiralia</taxon>
        <taxon>Lophotrochozoa</taxon>
        <taxon>Mollusca</taxon>
        <taxon>Gastropoda</taxon>
        <taxon>Heterobranchia</taxon>
        <taxon>Euthyneura</taxon>
        <taxon>Panpulmonata</taxon>
        <taxon>Sacoglossa</taxon>
        <taxon>Placobranchoidea</taxon>
        <taxon>Plakobranchidae</taxon>
        <taxon>Elysia</taxon>
    </lineage>
</organism>
<sequence>MKGDNGARFVSSIMKTVREKKETSNGSSESRHKATVTLTMVRREHPSTFTEFICCYKFVNLEEKHRRACRDLRICRDSQFSFLLSPLAHCPGGHNLVALEMVLSL</sequence>